<dbReference type="AlphaFoldDB" id="W2C4J1"/>
<gene>
    <name evidence="1" type="ORF">N425_09975</name>
</gene>
<protein>
    <submittedName>
        <fullName evidence="1">Iron-sulfur cluster assembly protein HesB</fullName>
    </submittedName>
</protein>
<accession>W2C4J1</accession>
<proteinExistence type="predicted"/>
<evidence type="ECO:0000313" key="1">
    <source>
        <dbReference type="EMBL" id="ETK01407.1"/>
    </source>
</evidence>
<dbReference type="EMBL" id="AYUF01000482">
    <property type="protein sequence ID" value="ETK01407.1"/>
    <property type="molecule type" value="Genomic_DNA"/>
</dbReference>
<sequence length="180" mass="20754">MSQPERVVYTIGHSTHPIEVFIAMLRSFDIRLLVDIRGLPGSNKYPQYNQEALQASLPASGIAYLHLPDLGGRRRVHRDSHNTRWRNASFRAYADYMETDDFARGIARLMDEAERQPTAYFCAEAVWWRCHRSLVSDYLKAHGWRVMHITGVGRAEEHPYTQAARVVGNRVYYSDPGLFD</sequence>
<evidence type="ECO:0000313" key="2">
    <source>
        <dbReference type="Proteomes" id="UP000018837"/>
    </source>
</evidence>
<dbReference type="PANTHER" id="PTHR39337:SF1">
    <property type="entry name" value="BLR5642 PROTEIN"/>
    <property type="match status" value="1"/>
</dbReference>
<dbReference type="PIRSF" id="PIRSF024492">
    <property type="entry name" value="UCP024492"/>
    <property type="match status" value="1"/>
</dbReference>
<dbReference type="InterPro" id="IPR007438">
    <property type="entry name" value="DUF488"/>
</dbReference>
<comment type="caution">
    <text evidence="1">The sequence shown here is derived from an EMBL/GenBank/DDBJ whole genome shotgun (WGS) entry which is preliminary data.</text>
</comment>
<reference evidence="1 2" key="1">
    <citation type="submission" date="2013-11" db="EMBL/GenBank/DDBJ databases">
        <title>Single cell genomics of uncultured Tannerella BU063 (oral taxon 286).</title>
        <authorList>
            <person name="Beall C.J."/>
            <person name="Campbell A.G."/>
            <person name="Griffen A.L."/>
            <person name="Podar M."/>
            <person name="Leys E.J."/>
        </authorList>
    </citation>
    <scope>NUCLEOTIDE SEQUENCE [LARGE SCALE GENOMIC DNA]</scope>
    <source>
        <strain evidence="1">Cell 2</strain>
    </source>
</reference>
<organism evidence="1 2">
    <name type="scientific">Tannerella sp. oral taxon BU063 isolate Cell 2</name>
    <dbReference type="NCBI Taxonomy" id="1411148"/>
    <lineage>
        <taxon>Bacteria</taxon>
        <taxon>Pseudomonadati</taxon>
        <taxon>Bacteroidota</taxon>
        <taxon>Bacteroidia</taxon>
        <taxon>Bacteroidales</taxon>
        <taxon>Tannerellaceae</taxon>
        <taxon>Tannerella</taxon>
    </lineage>
</organism>
<dbReference type="Pfam" id="PF04343">
    <property type="entry name" value="DUF488"/>
    <property type="match status" value="1"/>
</dbReference>
<dbReference type="Proteomes" id="UP000018837">
    <property type="component" value="Unassembled WGS sequence"/>
</dbReference>
<dbReference type="PATRIC" id="fig|1411148.3.peg.1598"/>
<dbReference type="PANTHER" id="PTHR39337">
    <property type="entry name" value="BLR5642 PROTEIN"/>
    <property type="match status" value="1"/>
</dbReference>
<dbReference type="InterPro" id="IPR014519">
    <property type="entry name" value="UCP024492"/>
</dbReference>
<name>W2C4J1_9BACT</name>